<evidence type="ECO:0000313" key="1">
    <source>
        <dbReference type="EMBL" id="JAS69143.1"/>
    </source>
</evidence>
<dbReference type="AlphaFoldDB" id="A0A1B6H390"/>
<organism evidence="1">
    <name type="scientific">Cuerna arida</name>
    <dbReference type="NCBI Taxonomy" id="1464854"/>
    <lineage>
        <taxon>Eukaryota</taxon>
        <taxon>Metazoa</taxon>
        <taxon>Ecdysozoa</taxon>
        <taxon>Arthropoda</taxon>
        <taxon>Hexapoda</taxon>
        <taxon>Insecta</taxon>
        <taxon>Pterygota</taxon>
        <taxon>Neoptera</taxon>
        <taxon>Paraneoptera</taxon>
        <taxon>Hemiptera</taxon>
        <taxon>Auchenorrhyncha</taxon>
        <taxon>Membracoidea</taxon>
        <taxon>Cicadellidae</taxon>
        <taxon>Cicadellinae</taxon>
        <taxon>Proconiini</taxon>
        <taxon>Cuerna</taxon>
    </lineage>
</organism>
<accession>A0A1B6H390</accession>
<reference evidence="1" key="1">
    <citation type="submission" date="2015-11" db="EMBL/GenBank/DDBJ databases">
        <title>De novo transcriptome assembly of four potential Pierce s Disease insect vectors from Arizona vineyards.</title>
        <authorList>
            <person name="Tassone E.E."/>
        </authorList>
    </citation>
    <scope>NUCLEOTIDE SEQUENCE</scope>
</reference>
<dbReference type="EMBL" id="GECZ01000626">
    <property type="protein sequence ID" value="JAS69143.1"/>
    <property type="molecule type" value="Transcribed_RNA"/>
</dbReference>
<sequence length="113" mass="12840">MDNLARPDDYEQILFDGSSDADSLHDSDILSDVFDDLGNYAPEQLEEDINEILFEEEVQGIEQDILEEQNVNESHNGDTVGVDEDWIEWSEGGANFCKFVWSQDSGYKLTSNE</sequence>
<feature type="non-terminal residue" evidence="1">
    <location>
        <position position="113"/>
    </location>
</feature>
<proteinExistence type="predicted"/>
<protein>
    <submittedName>
        <fullName evidence="1">Uncharacterized protein</fullName>
    </submittedName>
</protein>
<name>A0A1B6H390_9HEMI</name>
<gene>
    <name evidence="1" type="ORF">g.2410</name>
</gene>